<dbReference type="Pfam" id="PF01850">
    <property type="entry name" value="PIN"/>
    <property type="match status" value="1"/>
</dbReference>
<name>A0A6B1DQ83_9CHLR</name>
<organism evidence="2">
    <name type="scientific">Caldilineaceae bacterium SB0662_bin_9</name>
    <dbReference type="NCBI Taxonomy" id="2605258"/>
    <lineage>
        <taxon>Bacteria</taxon>
        <taxon>Bacillati</taxon>
        <taxon>Chloroflexota</taxon>
        <taxon>Caldilineae</taxon>
        <taxon>Caldilineales</taxon>
        <taxon>Caldilineaceae</taxon>
    </lineage>
</organism>
<dbReference type="AlphaFoldDB" id="A0A6B1DQ83"/>
<protein>
    <submittedName>
        <fullName evidence="2">Type II toxin-antitoxin system VapC family toxin</fullName>
    </submittedName>
</protein>
<reference evidence="2" key="1">
    <citation type="submission" date="2019-09" db="EMBL/GenBank/DDBJ databases">
        <title>Characterisation of the sponge microbiome using genome-centric metagenomics.</title>
        <authorList>
            <person name="Engelberts J.P."/>
            <person name="Robbins S.J."/>
            <person name="De Goeij J.M."/>
            <person name="Aranda M."/>
            <person name="Bell S.C."/>
            <person name="Webster N.S."/>
        </authorList>
    </citation>
    <scope>NUCLEOTIDE SEQUENCE</scope>
    <source>
        <strain evidence="2">SB0662_bin_9</strain>
    </source>
</reference>
<sequence length="123" mass="14116">MILVDTSVWIDHLRRPERELIRRLREGRVLMHTMIVGELACGNLNSRYERLREWQALPQIPVLSHTDVLTAIDSRDWSGKGLGFVDVHLLASVLRREGTSLWTRDKRLGSLADALNIAYVESN</sequence>
<dbReference type="InterPro" id="IPR002716">
    <property type="entry name" value="PIN_dom"/>
</dbReference>
<evidence type="ECO:0000313" key="2">
    <source>
        <dbReference type="EMBL" id="MYD89588.1"/>
    </source>
</evidence>
<dbReference type="Gene3D" id="3.40.50.1010">
    <property type="entry name" value="5'-nuclease"/>
    <property type="match status" value="1"/>
</dbReference>
<dbReference type="InterPro" id="IPR029060">
    <property type="entry name" value="PIN-like_dom_sf"/>
</dbReference>
<evidence type="ECO:0000259" key="1">
    <source>
        <dbReference type="Pfam" id="PF01850"/>
    </source>
</evidence>
<dbReference type="EMBL" id="VXPY01000030">
    <property type="protein sequence ID" value="MYD89588.1"/>
    <property type="molecule type" value="Genomic_DNA"/>
</dbReference>
<comment type="caution">
    <text evidence="2">The sequence shown here is derived from an EMBL/GenBank/DDBJ whole genome shotgun (WGS) entry which is preliminary data.</text>
</comment>
<feature type="domain" description="PIN" evidence="1">
    <location>
        <begin position="2"/>
        <end position="112"/>
    </location>
</feature>
<dbReference type="SUPFAM" id="SSF88723">
    <property type="entry name" value="PIN domain-like"/>
    <property type="match status" value="1"/>
</dbReference>
<proteinExistence type="predicted"/>
<gene>
    <name evidence="2" type="ORF">F4Y08_04490</name>
</gene>
<accession>A0A6B1DQ83</accession>